<evidence type="ECO:0000256" key="1">
    <source>
        <dbReference type="SAM" id="MobiDB-lite"/>
    </source>
</evidence>
<gene>
    <name evidence="2" type="ORF">SAMN05216410_1031</name>
</gene>
<accession>A0A1G6HJE1</accession>
<dbReference type="STRING" id="1814289.SAMN05216410_1031"/>
<feature type="region of interest" description="Disordered" evidence="1">
    <location>
        <begin position="30"/>
        <end position="68"/>
    </location>
</feature>
<name>A0A1G6HJE1_9MICO</name>
<keyword evidence="3" id="KW-1185">Reference proteome</keyword>
<organism evidence="2 3">
    <name type="scientific">Sanguibacter gelidistatuariae</name>
    <dbReference type="NCBI Taxonomy" id="1814289"/>
    <lineage>
        <taxon>Bacteria</taxon>
        <taxon>Bacillati</taxon>
        <taxon>Actinomycetota</taxon>
        <taxon>Actinomycetes</taxon>
        <taxon>Micrococcales</taxon>
        <taxon>Sanguibacteraceae</taxon>
        <taxon>Sanguibacter</taxon>
    </lineage>
</organism>
<sequence>MGRGRQKAKQTKVARDLKYYSPDTNYKALEQELTGHSRTDVATDSRHSASRSDEPEDRDPYPGWSDDR</sequence>
<dbReference type="OrthoDB" id="3217921at2"/>
<protein>
    <recommendedName>
        <fullName evidence="4">DUF3073 domain-containing protein</fullName>
    </recommendedName>
</protein>
<evidence type="ECO:0008006" key="4">
    <source>
        <dbReference type="Google" id="ProtNLM"/>
    </source>
</evidence>
<proteinExistence type="predicted"/>
<reference evidence="2 3" key="1">
    <citation type="submission" date="2016-09" db="EMBL/GenBank/DDBJ databases">
        <authorList>
            <person name="Capua I."/>
            <person name="De Benedictis P."/>
            <person name="Joannis T."/>
            <person name="Lombin L.H."/>
            <person name="Cattoli G."/>
        </authorList>
    </citation>
    <scope>NUCLEOTIDE SEQUENCE [LARGE SCALE GENOMIC DNA]</scope>
    <source>
        <strain evidence="2 3">ISLP-3</strain>
    </source>
</reference>
<evidence type="ECO:0000313" key="3">
    <source>
        <dbReference type="Proteomes" id="UP000199039"/>
    </source>
</evidence>
<dbReference type="EMBL" id="FMYH01000001">
    <property type="protein sequence ID" value="SDB93556.1"/>
    <property type="molecule type" value="Genomic_DNA"/>
</dbReference>
<dbReference type="InterPro" id="IPR021426">
    <property type="entry name" value="DUF3073"/>
</dbReference>
<dbReference type="RefSeq" id="WP_093181685.1">
    <property type="nucleotide sequence ID" value="NZ_FMYH01000001.1"/>
</dbReference>
<feature type="compositionally biased region" description="Basic and acidic residues" evidence="1">
    <location>
        <begin position="30"/>
        <end position="53"/>
    </location>
</feature>
<evidence type="ECO:0000313" key="2">
    <source>
        <dbReference type="EMBL" id="SDB93556.1"/>
    </source>
</evidence>
<dbReference type="Pfam" id="PF11273">
    <property type="entry name" value="DUF3073"/>
    <property type="match status" value="1"/>
</dbReference>
<dbReference type="AlphaFoldDB" id="A0A1G6HJE1"/>
<dbReference type="Proteomes" id="UP000199039">
    <property type="component" value="Unassembled WGS sequence"/>
</dbReference>